<reference evidence="2" key="1">
    <citation type="journal article" date="2023" name="Plant J.">
        <title>Genome sequences and population genomics provide insights into the demographic history, inbreeding, and mutation load of two 'living fossil' tree species of Dipteronia.</title>
        <authorList>
            <person name="Feng Y."/>
            <person name="Comes H.P."/>
            <person name="Chen J."/>
            <person name="Zhu S."/>
            <person name="Lu R."/>
            <person name="Zhang X."/>
            <person name="Li P."/>
            <person name="Qiu J."/>
            <person name="Olsen K.M."/>
            <person name="Qiu Y."/>
        </authorList>
    </citation>
    <scope>NUCLEOTIDE SEQUENCE</scope>
    <source>
        <strain evidence="2">NBL</strain>
    </source>
</reference>
<evidence type="ECO:0000256" key="1">
    <source>
        <dbReference type="SAM" id="MobiDB-lite"/>
    </source>
</evidence>
<dbReference type="EMBL" id="JANJYJ010000003">
    <property type="protein sequence ID" value="KAK3224419.1"/>
    <property type="molecule type" value="Genomic_DNA"/>
</dbReference>
<proteinExistence type="predicted"/>
<evidence type="ECO:0000313" key="2">
    <source>
        <dbReference type="EMBL" id="KAK3224419.1"/>
    </source>
</evidence>
<gene>
    <name evidence="2" type="ORF">Dsin_011444</name>
</gene>
<feature type="region of interest" description="Disordered" evidence="1">
    <location>
        <begin position="1"/>
        <end position="32"/>
    </location>
</feature>
<dbReference type="Proteomes" id="UP001281410">
    <property type="component" value="Unassembled WGS sequence"/>
</dbReference>
<sequence length="61" mass="6825">MGKGISSLSIRRRSKDNVEMQKMKEEGNDESKSNGCLCLASMVKEKKSRFYIARRPGSTGL</sequence>
<dbReference type="AlphaFoldDB" id="A0AAE0AVL0"/>
<protein>
    <submittedName>
        <fullName evidence="2">Uncharacterized protein</fullName>
    </submittedName>
</protein>
<accession>A0AAE0AVL0</accession>
<evidence type="ECO:0000313" key="3">
    <source>
        <dbReference type="Proteomes" id="UP001281410"/>
    </source>
</evidence>
<name>A0AAE0AVL0_9ROSI</name>
<organism evidence="2 3">
    <name type="scientific">Dipteronia sinensis</name>
    <dbReference type="NCBI Taxonomy" id="43782"/>
    <lineage>
        <taxon>Eukaryota</taxon>
        <taxon>Viridiplantae</taxon>
        <taxon>Streptophyta</taxon>
        <taxon>Embryophyta</taxon>
        <taxon>Tracheophyta</taxon>
        <taxon>Spermatophyta</taxon>
        <taxon>Magnoliopsida</taxon>
        <taxon>eudicotyledons</taxon>
        <taxon>Gunneridae</taxon>
        <taxon>Pentapetalae</taxon>
        <taxon>rosids</taxon>
        <taxon>malvids</taxon>
        <taxon>Sapindales</taxon>
        <taxon>Sapindaceae</taxon>
        <taxon>Hippocastanoideae</taxon>
        <taxon>Acereae</taxon>
        <taxon>Dipteronia</taxon>
    </lineage>
</organism>
<comment type="caution">
    <text evidence="2">The sequence shown here is derived from an EMBL/GenBank/DDBJ whole genome shotgun (WGS) entry which is preliminary data.</text>
</comment>
<feature type="compositionally biased region" description="Basic and acidic residues" evidence="1">
    <location>
        <begin position="15"/>
        <end position="32"/>
    </location>
</feature>
<keyword evidence="3" id="KW-1185">Reference proteome</keyword>